<dbReference type="EMBL" id="RBXR01000001">
    <property type="protein sequence ID" value="RKT67981.1"/>
    <property type="molecule type" value="Genomic_DNA"/>
</dbReference>
<keyword evidence="8" id="KW-1185">Reference proteome</keyword>
<evidence type="ECO:0000313" key="8">
    <source>
        <dbReference type="Proteomes" id="UP000272729"/>
    </source>
</evidence>
<evidence type="ECO:0000256" key="3">
    <source>
        <dbReference type="ARBA" id="ARBA00023004"/>
    </source>
</evidence>
<dbReference type="CDD" id="cd03467">
    <property type="entry name" value="Rieske"/>
    <property type="match status" value="1"/>
</dbReference>
<feature type="region of interest" description="Disordered" evidence="5">
    <location>
        <begin position="1"/>
        <end position="43"/>
    </location>
</feature>
<evidence type="ECO:0000313" key="7">
    <source>
        <dbReference type="EMBL" id="RKT67981.1"/>
    </source>
</evidence>
<dbReference type="Proteomes" id="UP000272729">
    <property type="component" value="Unassembled WGS sequence"/>
</dbReference>
<protein>
    <submittedName>
        <fullName evidence="7">Rieske-like 2Fe-2S protein</fullName>
    </submittedName>
</protein>
<gene>
    <name evidence="7" type="ORF">DFJ66_1160</name>
</gene>
<dbReference type="Gene3D" id="2.102.10.10">
    <property type="entry name" value="Rieske [2Fe-2S] iron-sulphur domain"/>
    <property type="match status" value="1"/>
</dbReference>
<evidence type="ECO:0000256" key="1">
    <source>
        <dbReference type="ARBA" id="ARBA00022714"/>
    </source>
</evidence>
<dbReference type="GO" id="GO:0046872">
    <property type="term" value="F:metal ion binding"/>
    <property type="evidence" value="ECO:0007669"/>
    <property type="project" value="UniProtKB-KW"/>
</dbReference>
<evidence type="ECO:0000256" key="4">
    <source>
        <dbReference type="ARBA" id="ARBA00023014"/>
    </source>
</evidence>
<comment type="caution">
    <text evidence="7">The sequence shown here is derived from an EMBL/GenBank/DDBJ whole genome shotgun (WGS) entry which is preliminary data.</text>
</comment>
<name>A0A495X1D6_9PSEU</name>
<dbReference type="PROSITE" id="PS51296">
    <property type="entry name" value="RIESKE"/>
    <property type="match status" value="1"/>
</dbReference>
<dbReference type="RefSeq" id="WP_246029594.1">
    <property type="nucleotide sequence ID" value="NZ_JBIUBA010000013.1"/>
</dbReference>
<keyword evidence="4" id="KW-0411">Iron-sulfur</keyword>
<sequence>MTAGAVAGRVNGEAVPAAGTGSSPQPAGTVRPPETAETVPSPETAEVAVAPGAAAAVGEVPSVEPLPRRQDGVSVRQLNGDLLLVEVRGQRFLTQAECPHRKGRLLFGYVNDRKLRITCPLHHSTFELTTGDQVSGPVCGSLKVTPLTGDALPYPLS</sequence>
<evidence type="ECO:0000256" key="2">
    <source>
        <dbReference type="ARBA" id="ARBA00022723"/>
    </source>
</evidence>
<dbReference type="GO" id="GO:0004497">
    <property type="term" value="F:monooxygenase activity"/>
    <property type="evidence" value="ECO:0007669"/>
    <property type="project" value="UniProtKB-ARBA"/>
</dbReference>
<evidence type="ECO:0000259" key="6">
    <source>
        <dbReference type="PROSITE" id="PS51296"/>
    </source>
</evidence>
<keyword evidence="1" id="KW-0001">2Fe-2S</keyword>
<feature type="domain" description="Rieske" evidence="6">
    <location>
        <begin position="52"/>
        <end position="148"/>
    </location>
</feature>
<dbReference type="GO" id="GO:0051537">
    <property type="term" value="F:2 iron, 2 sulfur cluster binding"/>
    <property type="evidence" value="ECO:0007669"/>
    <property type="project" value="UniProtKB-KW"/>
</dbReference>
<dbReference type="InterPro" id="IPR017941">
    <property type="entry name" value="Rieske_2Fe-2S"/>
</dbReference>
<evidence type="ECO:0000256" key="5">
    <source>
        <dbReference type="SAM" id="MobiDB-lite"/>
    </source>
</evidence>
<proteinExistence type="predicted"/>
<organism evidence="7 8">
    <name type="scientific">Saccharothrix variisporea</name>
    <dbReference type="NCBI Taxonomy" id="543527"/>
    <lineage>
        <taxon>Bacteria</taxon>
        <taxon>Bacillati</taxon>
        <taxon>Actinomycetota</taxon>
        <taxon>Actinomycetes</taxon>
        <taxon>Pseudonocardiales</taxon>
        <taxon>Pseudonocardiaceae</taxon>
        <taxon>Saccharothrix</taxon>
    </lineage>
</organism>
<dbReference type="GO" id="GO:0016705">
    <property type="term" value="F:oxidoreductase activity, acting on paired donors, with incorporation or reduction of molecular oxygen"/>
    <property type="evidence" value="ECO:0007669"/>
    <property type="project" value="UniProtKB-ARBA"/>
</dbReference>
<dbReference type="SUPFAM" id="SSF50022">
    <property type="entry name" value="ISP domain"/>
    <property type="match status" value="1"/>
</dbReference>
<accession>A0A495X1D6</accession>
<dbReference type="InterPro" id="IPR036922">
    <property type="entry name" value="Rieske_2Fe-2S_sf"/>
</dbReference>
<keyword evidence="2" id="KW-0479">Metal-binding</keyword>
<dbReference type="AlphaFoldDB" id="A0A495X1D6"/>
<keyword evidence="3" id="KW-0408">Iron</keyword>
<dbReference type="Pfam" id="PF00355">
    <property type="entry name" value="Rieske"/>
    <property type="match status" value="1"/>
</dbReference>
<reference evidence="7 8" key="1">
    <citation type="submission" date="2018-10" db="EMBL/GenBank/DDBJ databases">
        <title>Sequencing the genomes of 1000 actinobacteria strains.</title>
        <authorList>
            <person name="Klenk H.-P."/>
        </authorList>
    </citation>
    <scope>NUCLEOTIDE SEQUENCE [LARGE SCALE GENOMIC DNA]</scope>
    <source>
        <strain evidence="7 8">DSM 43911</strain>
    </source>
</reference>